<dbReference type="PANTHER" id="PTHR31543">
    <property type="entry name" value="DYNEIN REGULATORY COMPLEX SUBUNIT 4"/>
    <property type="match status" value="1"/>
</dbReference>
<feature type="coiled-coil region" evidence="13">
    <location>
        <begin position="1"/>
        <end position="73"/>
    </location>
</feature>
<comment type="similarity">
    <text evidence="3">Belongs to the DRC4 family.</text>
</comment>
<keyword evidence="11" id="KW-0966">Cell projection</keyword>
<organism evidence="15 16">
    <name type="scientific">Leptidea sinapis</name>
    <dbReference type="NCBI Taxonomy" id="189913"/>
    <lineage>
        <taxon>Eukaryota</taxon>
        <taxon>Metazoa</taxon>
        <taxon>Ecdysozoa</taxon>
        <taxon>Arthropoda</taxon>
        <taxon>Hexapoda</taxon>
        <taxon>Insecta</taxon>
        <taxon>Pterygota</taxon>
        <taxon>Neoptera</taxon>
        <taxon>Endopterygota</taxon>
        <taxon>Lepidoptera</taxon>
        <taxon>Glossata</taxon>
        <taxon>Ditrysia</taxon>
        <taxon>Papilionoidea</taxon>
        <taxon>Pieridae</taxon>
        <taxon>Dismorphiinae</taxon>
        <taxon>Leptidea</taxon>
    </lineage>
</organism>
<evidence type="ECO:0000256" key="3">
    <source>
        <dbReference type="ARBA" id="ARBA00009859"/>
    </source>
</evidence>
<evidence type="ECO:0000256" key="9">
    <source>
        <dbReference type="ARBA" id="ARBA00023069"/>
    </source>
</evidence>
<dbReference type="GO" id="GO:0008017">
    <property type="term" value="F:microtubule binding"/>
    <property type="evidence" value="ECO:0007669"/>
    <property type="project" value="InterPro"/>
</dbReference>
<dbReference type="InterPro" id="IPR025593">
    <property type="entry name" value="GAS8_dom"/>
</dbReference>
<comment type="subcellular location">
    <subcellularLocation>
        <location evidence="1">Cell projection</location>
        <location evidence="1">Cilium</location>
        <location evidence="1">Flagellum</location>
    </subcellularLocation>
    <subcellularLocation>
        <location evidence="2">Cytoplasm</location>
        <location evidence="2">Cytoskeleton</location>
    </subcellularLocation>
</comment>
<proteinExistence type="inferred from homology"/>
<evidence type="ECO:0000256" key="8">
    <source>
        <dbReference type="ARBA" id="ARBA00023054"/>
    </source>
</evidence>
<evidence type="ECO:0000313" key="15">
    <source>
        <dbReference type="EMBL" id="VVC93557.1"/>
    </source>
</evidence>
<reference evidence="15 16" key="1">
    <citation type="submission" date="2017-07" db="EMBL/GenBank/DDBJ databases">
        <authorList>
            <person name="Talla V."/>
            <person name="Backstrom N."/>
        </authorList>
    </citation>
    <scope>NUCLEOTIDE SEQUENCE [LARGE SCALE GENOMIC DNA]</scope>
</reference>
<accession>A0A5E4Q9A5</accession>
<dbReference type="InterPro" id="IPR039308">
    <property type="entry name" value="GAS8"/>
</dbReference>
<gene>
    <name evidence="15" type="ORF">LSINAPIS_LOCUS5722</name>
</gene>
<dbReference type="GO" id="GO:0005874">
    <property type="term" value="C:microtubule"/>
    <property type="evidence" value="ECO:0007669"/>
    <property type="project" value="UniProtKB-KW"/>
</dbReference>
<evidence type="ECO:0000256" key="10">
    <source>
        <dbReference type="ARBA" id="ARBA00023212"/>
    </source>
</evidence>
<protein>
    <recommendedName>
        <fullName evidence="4">Dynein regulatory complex subunit 4</fullName>
    </recommendedName>
    <alternativeName>
        <fullName evidence="12">Growth arrest-specific protein 8</fullName>
    </alternativeName>
</protein>
<keyword evidence="7" id="KW-0282">Flagellum</keyword>
<keyword evidence="8 13" id="KW-0175">Coiled coil</keyword>
<keyword evidence="9" id="KW-0969">Cilium</keyword>
<keyword evidence="5" id="KW-0963">Cytoplasm</keyword>
<dbReference type="PANTHER" id="PTHR31543:SF0">
    <property type="entry name" value="DYNEIN REGULATORY COMPLEX SUBUNIT 4"/>
    <property type="match status" value="1"/>
</dbReference>
<keyword evidence="6" id="KW-0493">Microtubule</keyword>
<feature type="domain" description="Growth arrest-specific protein 8" evidence="14">
    <location>
        <begin position="1"/>
        <end position="120"/>
    </location>
</feature>
<evidence type="ECO:0000256" key="12">
    <source>
        <dbReference type="ARBA" id="ARBA00031568"/>
    </source>
</evidence>
<dbReference type="GO" id="GO:0048870">
    <property type="term" value="P:cell motility"/>
    <property type="evidence" value="ECO:0007669"/>
    <property type="project" value="InterPro"/>
</dbReference>
<evidence type="ECO:0000256" key="11">
    <source>
        <dbReference type="ARBA" id="ARBA00023273"/>
    </source>
</evidence>
<dbReference type="GO" id="GO:0031267">
    <property type="term" value="F:small GTPase binding"/>
    <property type="evidence" value="ECO:0007669"/>
    <property type="project" value="InterPro"/>
</dbReference>
<evidence type="ECO:0000259" key="14">
    <source>
        <dbReference type="Pfam" id="PF13851"/>
    </source>
</evidence>
<dbReference type="GO" id="GO:0005794">
    <property type="term" value="C:Golgi apparatus"/>
    <property type="evidence" value="ECO:0007669"/>
    <property type="project" value="TreeGrafter"/>
</dbReference>
<sequence length="206" mass="23354">MEEMQKVKERAEKIARDAVAESKSLREPLEAAIIDNKELKRQMSNYDRDKASLAAKTKQLASLEKQFEVLKWEYEVIQVRFDRILVERDELKARFSRAVLEVQQRAALKTALLEAKLKHFEGRDMGPSELHDIMKMKDTQVDDLRYEAARLRKAHDDLLATYEAKLAKLGVPAEELGFKPLKAVAVAGLSPIVGQGPAGLVTRDQI</sequence>
<evidence type="ECO:0000256" key="5">
    <source>
        <dbReference type="ARBA" id="ARBA00022490"/>
    </source>
</evidence>
<name>A0A5E4Q9A5_9NEOP</name>
<evidence type="ECO:0000256" key="2">
    <source>
        <dbReference type="ARBA" id="ARBA00004245"/>
    </source>
</evidence>
<evidence type="ECO:0000256" key="13">
    <source>
        <dbReference type="SAM" id="Coils"/>
    </source>
</evidence>
<evidence type="ECO:0000256" key="7">
    <source>
        <dbReference type="ARBA" id="ARBA00022846"/>
    </source>
</evidence>
<dbReference type="GO" id="GO:0031514">
    <property type="term" value="C:motile cilium"/>
    <property type="evidence" value="ECO:0007669"/>
    <property type="project" value="UniProtKB-SubCell"/>
</dbReference>
<evidence type="ECO:0000256" key="1">
    <source>
        <dbReference type="ARBA" id="ARBA00004230"/>
    </source>
</evidence>
<dbReference type="Proteomes" id="UP000324832">
    <property type="component" value="Unassembled WGS sequence"/>
</dbReference>
<keyword evidence="16" id="KW-1185">Reference proteome</keyword>
<dbReference type="AlphaFoldDB" id="A0A5E4Q9A5"/>
<evidence type="ECO:0000256" key="4">
    <source>
        <dbReference type="ARBA" id="ARBA00021301"/>
    </source>
</evidence>
<dbReference type="Pfam" id="PF13851">
    <property type="entry name" value="GAS"/>
    <property type="match status" value="1"/>
</dbReference>
<evidence type="ECO:0000313" key="16">
    <source>
        <dbReference type="Proteomes" id="UP000324832"/>
    </source>
</evidence>
<keyword evidence="10" id="KW-0206">Cytoskeleton</keyword>
<evidence type="ECO:0000256" key="6">
    <source>
        <dbReference type="ARBA" id="ARBA00022701"/>
    </source>
</evidence>
<dbReference type="EMBL" id="FZQP02001671">
    <property type="protein sequence ID" value="VVC93557.1"/>
    <property type="molecule type" value="Genomic_DNA"/>
</dbReference>